<evidence type="ECO:0000256" key="2">
    <source>
        <dbReference type="ARBA" id="ARBA00009045"/>
    </source>
</evidence>
<dbReference type="SUPFAM" id="SSF144091">
    <property type="entry name" value="Rhomboid-like"/>
    <property type="match status" value="1"/>
</dbReference>
<keyword evidence="10" id="KW-1185">Reference proteome</keyword>
<feature type="transmembrane region" description="Helical" evidence="7">
    <location>
        <begin position="85"/>
        <end position="110"/>
    </location>
</feature>
<evidence type="ECO:0000256" key="7">
    <source>
        <dbReference type="SAM" id="Phobius"/>
    </source>
</evidence>
<evidence type="ECO:0000313" key="10">
    <source>
        <dbReference type="Proteomes" id="UP000321034"/>
    </source>
</evidence>
<comment type="subcellular location">
    <subcellularLocation>
        <location evidence="1">Membrane</location>
        <topology evidence="1">Multi-pass membrane protein</topology>
    </subcellularLocation>
</comment>
<evidence type="ECO:0000259" key="8">
    <source>
        <dbReference type="Pfam" id="PF01694"/>
    </source>
</evidence>
<dbReference type="OrthoDB" id="9807874at2"/>
<evidence type="ECO:0000256" key="4">
    <source>
        <dbReference type="ARBA" id="ARBA00022801"/>
    </source>
</evidence>
<dbReference type="AlphaFoldDB" id="A0A5C8HUH2"/>
<keyword evidence="9" id="KW-0645">Protease</keyword>
<name>A0A5C8HUH2_9MICO</name>
<keyword evidence="3 7" id="KW-0812">Transmembrane</keyword>
<dbReference type="InterPro" id="IPR022764">
    <property type="entry name" value="Peptidase_S54_rhomboid_dom"/>
</dbReference>
<comment type="caution">
    <text evidence="9">The sequence shown here is derived from an EMBL/GenBank/DDBJ whole genome shotgun (WGS) entry which is preliminary data.</text>
</comment>
<evidence type="ECO:0000256" key="6">
    <source>
        <dbReference type="ARBA" id="ARBA00023136"/>
    </source>
</evidence>
<dbReference type="PANTHER" id="PTHR43731:SF14">
    <property type="entry name" value="PRESENILIN-ASSOCIATED RHOMBOID-LIKE PROTEIN, MITOCHONDRIAL"/>
    <property type="match status" value="1"/>
</dbReference>
<feature type="transmembrane region" description="Helical" evidence="7">
    <location>
        <begin position="221"/>
        <end position="248"/>
    </location>
</feature>
<evidence type="ECO:0000313" key="9">
    <source>
        <dbReference type="EMBL" id="TXK09577.1"/>
    </source>
</evidence>
<dbReference type="RefSeq" id="WP_147894787.1">
    <property type="nucleotide sequence ID" value="NZ_BAAANR010000001.1"/>
</dbReference>
<evidence type="ECO:0000256" key="3">
    <source>
        <dbReference type="ARBA" id="ARBA00022692"/>
    </source>
</evidence>
<dbReference type="Pfam" id="PF01694">
    <property type="entry name" value="Rhomboid"/>
    <property type="match status" value="1"/>
</dbReference>
<accession>A0A5C8HUH2</accession>
<dbReference type="GO" id="GO:0006508">
    <property type="term" value="P:proteolysis"/>
    <property type="evidence" value="ECO:0007669"/>
    <property type="project" value="UniProtKB-KW"/>
</dbReference>
<dbReference type="InterPro" id="IPR035952">
    <property type="entry name" value="Rhomboid-like_sf"/>
</dbReference>
<reference evidence="9 10" key="1">
    <citation type="submission" date="2019-08" db="EMBL/GenBank/DDBJ databases">
        <authorList>
            <person name="Dong K."/>
        </authorList>
    </citation>
    <scope>NUCLEOTIDE SEQUENCE [LARGE SCALE GENOMIC DNA]</scope>
    <source>
        <strain evidence="9 10">JCM14558</strain>
    </source>
</reference>
<dbReference type="EMBL" id="VRSV01000002">
    <property type="protein sequence ID" value="TXK09577.1"/>
    <property type="molecule type" value="Genomic_DNA"/>
</dbReference>
<comment type="similarity">
    <text evidence="2">Belongs to the peptidase S54 family.</text>
</comment>
<evidence type="ECO:0000256" key="1">
    <source>
        <dbReference type="ARBA" id="ARBA00004141"/>
    </source>
</evidence>
<feature type="transmembrane region" description="Helical" evidence="7">
    <location>
        <begin position="130"/>
        <end position="156"/>
    </location>
</feature>
<dbReference type="Proteomes" id="UP000321034">
    <property type="component" value="Unassembled WGS sequence"/>
</dbReference>
<feature type="transmembrane region" description="Helical" evidence="7">
    <location>
        <begin position="168"/>
        <end position="186"/>
    </location>
</feature>
<dbReference type="InterPro" id="IPR050925">
    <property type="entry name" value="Rhomboid_protease_S54"/>
</dbReference>
<dbReference type="GO" id="GO:0016020">
    <property type="term" value="C:membrane"/>
    <property type="evidence" value="ECO:0007669"/>
    <property type="project" value="UniProtKB-SubCell"/>
</dbReference>
<feature type="transmembrane region" description="Helical" evidence="7">
    <location>
        <begin position="192"/>
        <end position="209"/>
    </location>
</feature>
<proteinExistence type="inferred from homology"/>
<protein>
    <submittedName>
        <fullName evidence="9">Rhomboid family intramembrane serine protease</fullName>
    </submittedName>
</protein>
<keyword evidence="5 7" id="KW-1133">Transmembrane helix</keyword>
<evidence type="ECO:0000256" key="5">
    <source>
        <dbReference type="ARBA" id="ARBA00022989"/>
    </source>
</evidence>
<dbReference type="Gene3D" id="1.20.1540.10">
    <property type="entry name" value="Rhomboid-like"/>
    <property type="match status" value="1"/>
</dbReference>
<gene>
    <name evidence="9" type="ORF">FVP77_11710</name>
</gene>
<keyword evidence="6 7" id="KW-0472">Membrane</keyword>
<feature type="transmembrane region" description="Helical" evidence="7">
    <location>
        <begin position="286"/>
        <end position="306"/>
    </location>
</feature>
<sequence>MTTDEFRRNRDNFCYRHPDRQSFVLCQRCMRTICPECQTQGAVGVICPECMAEQRKARTPVQRKAERRWARRPQALAAVSSGRPVVTLAIIAITALFYILTLIPGYGPVIQSMLVFNSGFVSPGYPFQPWRVLTAALAHASFLHLALNMFTLWILGRSLEPLLGKGRFLALYLISALGGSVAVTLLAPLTSVVGASGAIFGLFGALLVIGRHIGADIRVIAVLIGINFAFPFVLALINSIGSGSFVAALNAVGISWQAHLGGLVVGALVGFVYARTRAAKQRPLQIGALVAVSVVLVGLLAVPSLVG</sequence>
<feature type="transmembrane region" description="Helical" evidence="7">
    <location>
        <begin position="254"/>
        <end position="274"/>
    </location>
</feature>
<keyword evidence="4" id="KW-0378">Hydrolase</keyword>
<dbReference type="GO" id="GO:0004252">
    <property type="term" value="F:serine-type endopeptidase activity"/>
    <property type="evidence" value="ECO:0007669"/>
    <property type="project" value="InterPro"/>
</dbReference>
<feature type="domain" description="Peptidase S54 rhomboid" evidence="8">
    <location>
        <begin position="127"/>
        <end position="275"/>
    </location>
</feature>
<organism evidence="9 10">
    <name type="scientific">Microbacterium hatanonis</name>
    <dbReference type="NCBI Taxonomy" id="404366"/>
    <lineage>
        <taxon>Bacteria</taxon>
        <taxon>Bacillati</taxon>
        <taxon>Actinomycetota</taxon>
        <taxon>Actinomycetes</taxon>
        <taxon>Micrococcales</taxon>
        <taxon>Microbacteriaceae</taxon>
        <taxon>Microbacterium</taxon>
    </lineage>
</organism>
<dbReference type="PANTHER" id="PTHR43731">
    <property type="entry name" value="RHOMBOID PROTEASE"/>
    <property type="match status" value="1"/>
</dbReference>